<sequence length="93" mass="10474">MVIRGIGVEEKALALNGSDLGGWNVPVVKKQETLEEEEAFKAVYYDKNRRFGISVWLFETSLPEDDRKTALRQEFASCGEILHVYVPRGDSVA</sequence>
<dbReference type="EMBL" id="CACVBM020001484">
    <property type="protein sequence ID" value="CAA7051543.1"/>
    <property type="molecule type" value="Genomic_DNA"/>
</dbReference>
<dbReference type="GO" id="GO:0003676">
    <property type="term" value="F:nucleic acid binding"/>
    <property type="evidence" value="ECO:0007669"/>
    <property type="project" value="InterPro"/>
</dbReference>
<evidence type="ECO:0000313" key="1">
    <source>
        <dbReference type="EMBL" id="CAA7051543.1"/>
    </source>
</evidence>
<protein>
    <recommendedName>
        <fullName evidence="3">RRM domain-containing protein</fullName>
    </recommendedName>
</protein>
<gene>
    <name evidence="1" type="ORF">MERR_LOCUS38778</name>
</gene>
<keyword evidence="2" id="KW-1185">Reference proteome</keyword>
<evidence type="ECO:0000313" key="2">
    <source>
        <dbReference type="Proteomes" id="UP000467841"/>
    </source>
</evidence>
<organism evidence="1 2">
    <name type="scientific">Microthlaspi erraticum</name>
    <dbReference type="NCBI Taxonomy" id="1685480"/>
    <lineage>
        <taxon>Eukaryota</taxon>
        <taxon>Viridiplantae</taxon>
        <taxon>Streptophyta</taxon>
        <taxon>Embryophyta</taxon>
        <taxon>Tracheophyta</taxon>
        <taxon>Spermatophyta</taxon>
        <taxon>Magnoliopsida</taxon>
        <taxon>eudicotyledons</taxon>
        <taxon>Gunneridae</taxon>
        <taxon>Pentapetalae</taxon>
        <taxon>rosids</taxon>
        <taxon>malvids</taxon>
        <taxon>Brassicales</taxon>
        <taxon>Brassicaceae</taxon>
        <taxon>Coluteocarpeae</taxon>
        <taxon>Microthlaspi</taxon>
    </lineage>
</organism>
<reference evidence="1" key="1">
    <citation type="submission" date="2020-01" db="EMBL/GenBank/DDBJ databases">
        <authorList>
            <person name="Mishra B."/>
        </authorList>
    </citation>
    <scope>NUCLEOTIDE SEQUENCE [LARGE SCALE GENOMIC DNA]</scope>
</reference>
<name>A0A6D2KI39_9BRAS</name>
<proteinExistence type="predicted"/>
<dbReference type="OrthoDB" id="1113235at2759"/>
<dbReference type="Proteomes" id="UP000467841">
    <property type="component" value="Unassembled WGS sequence"/>
</dbReference>
<comment type="caution">
    <text evidence="1">The sequence shown here is derived from an EMBL/GenBank/DDBJ whole genome shotgun (WGS) entry which is preliminary data.</text>
</comment>
<accession>A0A6D2KI39</accession>
<evidence type="ECO:0008006" key="3">
    <source>
        <dbReference type="Google" id="ProtNLM"/>
    </source>
</evidence>
<dbReference type="InterPro" id="IPR035979">
    <property type="entry name" value="RBD_domain_sf"/>
</dbReference>
<dbReference type="SUPFAM" id="SSF54928">
    <property type="entry name" value="RNA-binding domain, RBD"/>
    <property type="match status" value="1"/>
</dbReference>
<dbReference type="AlphaFoldDB" id="A0A6D2KI39"/>